<evidence type="ECO:0000313" key="1">
    <source>
        <dbReference type="EMBL" id="GAC17653.1"/>
    </source>
</evidence>
<keyword evidence="2" id="KW-1185">Reference proteome</keyword>
<sequence>MQARDIHANQHQVRAVLFYTNPYKEVAIQQILKELNMFKTMHNNP</sequence>
<gene>
    <name evidence="1" type="ORF">GARC_0672</name>
</gene>
<proteinExistence type="predicted"/>
<dbReference type="Proteomes" id="UP000006327">
    <property type="component" value="Unassembled WGS sequence"/>
</dbReference>
<protein>
    <submittedName>
        <fullName evidence="1">Uncharacterized protein</fullName>
    </submittedName>
</protein>
<accession>K6YLY0</accession>
<organism evidence="1 2">
    <name type="scientific">Paraglaciecola arctica BSs20135</name>
    <dbReference type="NCBI Taxonomy" id="493475"/>
    <lineage>
        <taxon>Bacteria</taxon>
        <taxon>Pseudomonadati</taxon>
        <taxon>Pseudomonadota</taxon>
        <taxon>Gammaproteobacteria</taxon>
        <taxon>Alteromonadales</taxon>
        <taxon>Alteromonadaceae</taxon>
        <taxon>Paraglaciecola</taxon>
    </lineage>
</organism>
<name>K6YLY0_9ALTE</name>
<dbReference type="STRING" id="493475.GARC_0672"/>
<comment type="caution">
    <text evidence="1">The sequence shown here is derived from an EMBL/GenBank/DDBJ whole genome shotgun (WGS) entry which is preliminary data.</text>
</comment>
<reference evidence="1 2" key="1">
    <citation type="journal article" date="2017" name="Antonie Van Leeuwenhoek">
        <title>Rhizobium rhizosphaerae sp. nov., a novel species isolated from rice rhizosphere.</title>
        <authorList>
            <person name="Zhao J.J."/>
            <person name="Zhang J."/>
            <person name="Zhang R.J."/>
            <person name="Zhang C.W."/>
            <person name="Yin H.Q."/>
            <person name="Zhang X.X."/>
        </authorList>
    </citation>
    <scope>NUCLEOTIDE SEQUENCE [LARGE SCALE GENOMIC DNA]</scope>
    <source>
        <strain evidence="1 2">BSs20135</strain>
    </source>
</reference>
<dbReference type="AlphaFoldDB" id="K6YLY0"/>
<dbReference type="EMBL" id="BAEO01000009">
    <property type="protein sequence ID" value="GAC17653.1"/>
    <property type="molecule type" value="Genomic_DNA"/>
</dbReference>
<evidence type="ECO:0000313" key="2">
    <source>
        <dbReference type="Proteomes" id="UP000006327"/>
    </source>
</evidence>